<keyword evidence="3 5" id="KW-0238">DNA-binding</keyword>
<dbReference type="Gene3D" id="4.10.520.10">
    <property type="entry name" value="IHF-like DNA-binding proteins"/>
    <property type="match status" value="1"/>
</dbReference>
<evidence type="ECO:0000256" key="2">
    <source>
        <dbReference type="ARBA" id="ARBA00023067"/>
    </source>
</evidence>
<accession>A0ABR6KQM7</accession>
<keyword evidence="2" id="KW-0226">DNA condensation</keyword>
<protein>
    <submittedName>
        <fullName evidence="5">Nucleoid DNA-binding protein</fullName>
    </submittedName>
</protein>
<comment type="caution">
    <text evidence="5">The sequence shown here is derived from an EMBL/GenBank/DDBJ whole genome shotgun (WGS) entry which is preliminary data.</text>
</comment>
<sequence length="95" mass="11038">MNRNLVARKLAEKMSMSLVDSRVCVDTVVSIMVEGLLTDEKVTFHGFGRIFLLSQRPRTVRNPQTGESMMFESRDTIRLKPSRELIDKINKRKRK</sequence>
<dbReference type="RefSeq" id="WP_122373242.1">
    <property type="nucleotide sequence ID" value="NZ_BMPB01000008.1"/>
</dbReference>
<dbReference type="PANTHER" id="PTHR33175:SF3">
    <property type="entry name" value="DNA-BINDING PROTEIN HU-BETA"/>
    <property type="match status" value="1"/>
</dbReference>
<evidence type="ECO:0000256" key="1">
    <source>
        <dbReference type="ARBA" id="ARBA00010529"/>
    </source>
</evidence>
<dbReference type="InterPro" id="IPR000119">
    <property type="entry name" value="Hist_DNA-bd"/>
</dbReference>
<dbReference type="InterPro" id="IPR010992">
    <property type="entry name" value="IHF-like_DNA-bd_dom_sf"/>
</dbReference>
<proteinExistence type="inferred from homology"/>
<evidence type="ECO:0000313" key="5">
    <source>
        <dbReference type="EMBL" id="MBB4623689.1"/>
    </source>
</evidence>
<organism evidence="5 6">
    <name type="scientific">Parabacteroides faecis</name>
    <dbReference type="NCBI Taxonomy" id="1217282"/>
    <lineage>
        <taxon>Bacteria</taxon>
        <taxon>Pseudomonadati</taxon>
        <taxon>Bacteroidota</taxon>
        <taxon>Bacteroidia</taxon>
        <taxon>Bacteroidales</taxon>
        <taxon>Tannerellaceae</taxon>
        <taxon>Parabacteroides</taxon>
    </lineage>
</organism>
<keyword evidence="6" id="KW-1185">Reference proteome</keyword>
<dbReference type="EMBL" id="JACHOC010000007">
    <property type="protein sequence ID" value="MBB4623689.1"/>
    <property type="molecule type" value="Genomic_DNA"/>
</dbReference>
<reference evidence="5 6" key="1">
    <citation type="submission" date="2020-08" db="EMBL/GenBank/DDBJ databases">
        <title>Genomic Encyclopedia of Type Strains, Phase IV (KMG-IV): sequencing the most valuable type-strain genomes for metagenomic binning, comparative biology and taxonomic classification.</title>
        <authorList>
            <person name="Goeker M."/>
        </authorList>
    </citation>
    <scope>NUCLEOTIDE SEQUENCE [LARGE SCALE GENOMIC DNA]</scope>
    <source>
        <strain evidence="5 6">DSM 102983</strain>
    </source>
</reference>
<dbReference type="Proteomes" id="UP000533637">
    <property type="component" value="Unassembled WGS sequence"/>
</dbReference>
<dbReference type="SUPFAM" id="SSF47729">
    <property type="entry name" value="IHF-like DNA-binding proteins"/>
    <property type="match status" value="1"/>
</dbReference>
<evidence type="ECO:0000313" key="6">
    <source>
        <dbReference type="Proteomes" id="UP000533637"/>
    </source>
</evidence>
<dbReference type="GO" id="GO:0003677">
    <property type="term" value="F:DNA binding"/>
    <property type="evidence" value="ECO:0007669"/>
    <property type="project" value="UniProtKB-KW"/>
</dbReference>
<dbReference type="Pfam" id="PF00216">
    <property type="entry name" value="Bac_DNA_binding"/>
    <property type="match status" value="1"/>
</dbReference>
<gene>
    <name evidence="5" type="ORF">GGQ57_003605</name>
</gene>
<evidence type="ECO:0000256" key="3">
    <source>
        <dbReference type="ARBA" id="ARBA00023125"/>
    </source>
</evidence>
<evidence type="ECO:0000256" key="4">
    <source>
        <dbReference type="RuleBase" id="RU003939"/>
    </source>
</evidence>
<dbReference type="SMART" id="SM00411">
    <property type="entry name" value="BHL"/>
    <property type="match status" value="1"/>
</dbReference>
<comment type="similarity">
    <text evidence="1 4">Belongs to the bacterial histone-like protein family.</text>
</comment>
<name>A0ABR6KQM7_9BACT</name>
<dbReference type="PANTHER" id="PTHR33175">
    <property type="entry name" value="DNA-BINDING PROTEIN HU"/>
    <property type="match status" value="1"/>
</dbReference>